<comment type="subcellular location">
    <subcellularLocation>
        <location evidence="1">Secreted</location>
    </subcellularLocation>
</comment>
<keyword evidence="6" id="KW-1015">Disulfide bond</keyword>
<dbReference type="FunFam" id="4.10.530.10:FF:000001">
    <property type="entry name" value="angiopoietin-2 isoform X1"/>
    <property type="match status" value="1"/>
</dbReference>
<keyword evidence="2" id="KW-0964">Secreted</keyword>
<keyword evidence="3" id="KW-0037">Angiogenesis</keyword>
<dbReference type="PROSITE" id="PS51406">
    <property type="entry name" value="FIBRINOGEN_C_2"/>
    <property type="match status" value="1"/>
</dbReference>
<evidence type="ECO:0000256" key="1">
    <source>
        <dbReference type="ARBA" id="ARBA00004613"/>
    </source>
</evidence>
<feature type="compositionally biased region" description="Polar residues" evidence="9">
    <location>
        <begin position="18"/>
        <end position="27"/>
    </location>
</feature>
<dbReference type="SMART" id="SM00186">
    <property type="entry name" value="FBG"/>
    <property type="match status" value="1"/>
</dbReference>
<dbReference type="GO" id="GO:0005576">
    <property type="term" value="C:extracellular region"/>
    <property type="evidence" value="ECO:0007669"/>
    <property type="project" value="UniProtKB-SubCell"/>
</dbReference>
<keyword evidence="5 8" id="KW-0175">Coiled coil</keyword>
<dbReference type="Pfam" id="PF25443">
    <property type="entry name" value="ANG-1"/>
    <property type="match status" value="1"/>
</dbReference>
<keyword evidence="12" id="KW-1185">Reference proteome</keyword>
<dbReference type="InterPro" id="IPR037579">
    <property type="entry name" value="FIB_ANG-like"/>
</dbReference>
<evidence type="ECO:0000256" key="9">
    <source>
        <dbReference type="SAM" id="MobiDB-lite"/>
    </source>
</evidence>
<feature type="region of interest" description="Disordered" evidence="9">
    <location>
        <begin position="1"/>
        <end position="28"/>
    </location>
</feature>
<evidence type="ECO:0000256" key="5">
    <source>
        <dbReference type="ARBA" id="ARBA00023054"/>
    </source>
</evidence>
<dbReference type="InterPro" id="IPR020837">
    <property type="entry name" value="Fibrinogen_CS"/>
</dbReference>
<accession>A0AAW0HZ75</accession>
<dbReference type="Gene3D" id="4.10.530.10">
    <property type="entry name" value="Gamma-fibrinogen Carboxyl Terminal Fragment, domain 2"/>
    <property type="match status" value="1"/>
</dbReference>
<dbReference type="Pfam" id="PF00147">
    <property type="entry name" value="Fibrinogen_C"/>
    <property type="match status" value="1"/>
</dbReference>
<dbReference type="Proteomes" id="UP001488838">
    <property type="component" value="Unassembled WGS sequence"/>
</dbReference>
<evidence type="ECO:0000256" key="3">
    <source>
        <dbReference type="ARBA" id="ARBA00022657"/>
    </source>
</evidence>
<evidence type="ECO:0000256" key="2">
    <source>
        <dbReference type="ARBA" id="ARBA00022525"/>
    </source>
</evidence>
<proteinExistence type="predicted"/>
<dbReference type="InterPro" id="IPR014716">
    <property type="entry name" value="Fibrinogen_a/b/g_C_1"/>
</dbReference>
<evidence type="ECO:0000256" key="6">
    <source>
        <dbReference type="ARBA" id="ARBA00023157"/>
    </source>
</evidence>
<dbReference type="GO" id="GO:0001525">
    <property type="term" value="P:angiogenesis"/>
    <property type="evidence" value="ECO:0007669"/>
    <property type="project" value="UniProtKB-KW"/>
</dbReference>
<dbReference type="CDD" id="cd00087">
    <property type="entry name" value="FReD"/>
    <property type="match status" value="1"/>
</dbReference>
<dbReference type="InterPro" id="IPR036056">
    <property type="entry name" value="Fibrinogen-like_C"/>
</dbReference>
<keyword evidence="4" id="KW-0732">Signal</keyword>
<protein>
    <recommendedName>
        <fullName evidence="10">Fibrinogen C-terminal domain-containing protein</fullName>
    </recommendedName>
</protein>
<dbReference type="PROSITE" id="PS00514">
    <property type="entry name" value="FIBRINOGEN_C_1"/>
    <property type="match status" value="1"/>
</dbReference>
<dbReference type="GO" id="GO:0007596">
    <property type="term" value="P:blood coagulation"/>
    <property type="evidence" value="ECO:0007669"/>
    <property type="project" value="InterPro"/>
</dbReference>
<feature type="domain" description="Fibrinogen C-terminal" evidence="10">
    <location>
        <begin position="192"/>
        <end position="411"/>
    </location>
</feature>
<evidence type="ECO:0000256" key="4">
    <source>
        <dbReference type="ARBA" id="ARBA00022729"/>
    </source>
</evidence>
<dbReference type="InterPro" id="IPR057439">
    <property type="entry name" value="ANG-1/2/4"/>
</dbReference>
<evidence type="ECO:0000256" key="7">
    <source>
        <dbReference type="ARBA" id="ARBA00023180"/>
    </source>
</evidence>
<dbReference type="NCBIfam" id="NF040941">
    <property type="entry name" value="GGGWT_bact"/>
    <property type="match status" value="1"/>
</dbReference>
<feature type="non-terminal residue" evidence="11">
    <location>
        <position position="411"/>
    </location>
</feature>
<dbReference type="SUPFAM" id="SSF56496">
    <property type="entry name" value="Fibrinogen C-terminal domain-like"/>
    <property type="match status" value="1"/>
</dbReference>
<dbReference type="PANTHER" id="PTHR47221:SF6">
    <property type="entry name" value="FIBRINOGEN ALPHA CHAIN"/>
    <property type="match status" value="1"/>
</dbReference>
<dbReference type="EMBL" id="JBBHLL010000272">
    <property type="protein sequence ID" value="KAK7807452.1"/>
    <property type="molecule type" value="Genomic_DNA"/>
</dbReference>
<feature type="coiled-coil region" evidence="8">
    <location>
        <begin position="115"/>
        <end position="198"/>
    </location>
</feature>
<dbReference type="AlphaFoldDB" id="A0AAW0HZ75"/>
<dbReference type="InterPro" id="IPR002181">
    <property type="entry name" value="Fibrinogen_a/b/g_C_dom"/>
</dbReference>
<keyword evidence="7" id="KW-0325">Glycoprotein</keyword>
<dbReference type="FunFam" id="3.90.215.10:FF:000001">
    <property type="entry name" value="Tenascin isoform 1"/>
    <property type="match status" value="1"/>
</dbReference>
<dbReference type="Gene3D" id="3.90.215.10">
    <property type="entry name" value="Gamma Fibrinogen, chain A, domain 1"/>
    <property type="match status" value="1"/>
</dbReference>
<comment type="caution">
    <text evidence="11">The sequence shown here is derived from an EMBL/GenBank/DDBJ whole genome shotgun (WGS) entry which is preliminary data.</text>
</comment>
<gene>
    <name evidence="11" type="ORF">U0070_025084</name>
</gene>
<evidence type="ECO:0000313" key="11">
    <source>
        <dbReference type="EMBL" id="KAK7807452.1"/>
    </source>
</evidence>
<sequence length="411" mass="46967">METYLESEVQEHPERFQGAQTGRQQSGGLKLEQSILRSLRSNLVQTKQHTVPNQTSTMIALGADVMNQTTAQNHKLTDVEAQVPNQTSHIQIQMLENSLSTNKLERQVLMQSHELQRLQSRNRALESRLQALEAQHQAQMSSLQDKREQLQNLLGKQTGTLANLKHNLQALSINSSSLQQQQQQLKELVQRLARIVAQDKRTEIKRSGVNASGVYTIRVANMTRPLKVFCDMETDGGGWTVIQRRQDGSMSFQRTWDEYKEGFGNVAREYWLGNEAVHRLTSRKPHLLRVELCDWEGHQTSIQYEQFQLGSEKQRYSLFVNASSSSSGFKNSLSPQGTKFSTSDMDNDNCMCKCAQMMSGGWWFDACGLSNLNGIYYPVRQHLNKINGIRWHYFRGPGYSLHSARMMLRPM</sequence>
<name>A0AAW0HZ75_MYOGA</name>
<organism evidence="11 12">
    <name type="scientific">Myodes glareolus</name>
    <name type="common">Bank vole</name>
    <name type="synonym">Clethrionomys glareolus</name>
    <dbReference type="NCBI Taxonomy" id="447135"/>
    <lineage>
        <taxon>Eukaryota</taxon>
        <taxon>Metazoa</taxon>
        <taxon>Chordata</taxon>
        <taxon>Craniata</taxon>
        <taxon>Vertebrata</taxon>
        <taxon>Euteleostomi</taxon>
        <taxon>Mammalia</taxon>
        <taxon>Eutheria</taxon>
        <taxon>Euarchontoglires</taxon>
        <taxon>Glires</taxon>
        <taxon>Rodentia</taxon>
        <taxon>Myomorpha</taxon>
        <taxon>Muroidea</taxon>
        <taxon>Cricetidae</taxon>
        <taxon>Arvicolinae</taxon>
        <taxon>Myodes</taxon>
    </lineage>
</organism>
<evidence type="ECO:0000313" key="12">
    <source>
        <dbReference type="Proteomes" id="UP001488838"/>
    </source>
</evidence>
<dbReference type="PANTHER" id="PTHR47221">
    <property type="entry name" value="FIBRINOGEN ALPHA CHAIN"/>
    <property type="match status" value="1"/>
</dbReference>
<reference evidence="11 12" key="1">
    <citation type="journal article" date="2023" name="bioRxiv">
        <title>Conserved and derived expression patterns and positive selection on dental genes reveal complex evolutionary context of ever-growing rodent molars.</title>
        <authorList>
            <person name="Calamari Z.T."/>
            <person name="Song A."/>
            <person name="Cohen E."/>
            <person name="Akter M."/>
            <person name="Roy R.D."/>
            <person name="Hallikas O."/>
            <person name="Christensen M.M."/>
            <person name="Li P."/>
            <person name="Marangoni P."/>
            <person name="Jernvall J."/>
            <person name="Klein O.D."/>
        </authorList>
    </citation>
    <scope>NUCLEOTIDE SEQUENCE [LARGE SCALE GENOMIC DNA]</scope>
    <source>
        <strain evidence="11">V071</strain>
    </source>
</reference>
<evidence type="ECO:0000256" key="8">
    <source>
        <dbReference type="SAM" id="Coils"/>
    </source>
</evidence>
<evidence type="ECO:0000259" key="10">
    <source>
        <dbReference type="PROSITE" id="PS51406"/>
    </source>
</evidence>